<proteinExistence type="predicted"/>
<dbReference type="EMBL" id="MH509442">
    <property type="protein sequence ID" value="AXH46939.1"/>
    <property type="molecule type" value="Genomic_DNA"/>
</dbReference>
<keyword evidence="3" id="KW-1185">Reference proteome</keyword>
<evidence type="ECO:0000313" key="3">
    <source>
        <dbReference type="Proteomes" id="UP000259472"/>
    </source>
</evidence>
<accession>A0A345KV87</accession>
<reference evidence="3" key="1">
    <citation type="submission" date="2018-06" db="EMBL/GenBank/DDBJ databases">
        <authorList>
            <person name="Zhirakovskaya E."/>
        </authorList>
    </citation>
    <scope>NUCLEOTIDE SEQUENCE [LARGE SCALE GENOMIC DNA]</scope>
</reference>
<evidence type="ECO:0000313" key="2">
    <source>
        <dbReference type="EMBL" id="AXH46939.1"/>
    </source>
</evidence>
<dbReference type="KEGG" id="vg:60321663"/>
<feature type="compositionally biased region" description="Basic and acidic residues" evidence="1">
    <location>
        <begin position="40"/>
        <end position="56"/>
    </location>
</feature>
<dbReference type="GeneID" id="60321663"/>
<gene>
    <name evidence="2" type="primary">103</name>
    <name evidence="2" type="ORF">SEA_AMINAY_103</name>
</gene>
<dbReference type="Proteomes" id="UP000259472">
    <property type="component" value="Segment"/>
</dbReference>
<name>A0A345KV87_9CAUD</name>
<evidence type="ECO:0000256" key="1">
    <source>
        <dbReference type="SAM" id="MobiDB-lite"/>
    </source>
</evidence>
<organism evidence="2 3">
    <name type="scientific">Mycobacterium phage Aminay</name>
    <dbReference type="NCBI Taxonomy" id="2250291"/>
    <lineage>
        <taxon>Viruses</taxon>
        <taxon>Duplodnaviria</taxon>
        <taxon>Heunggongvirae</taxon>
        <taxon>Uroviricota</taxon>
        <taxon>Caudoviricetes</taxon>
        <taxon>Weiservirinae</taxon>
        <taxon>Aminayvirus</taxon>
        <taxon>Aminayvirus aminay</taxon>
    </lineage>
</organism>
<sequence length="71" mass="7913">MTDSPELHPIPAADEQPLDEGKLRLEQEPATVPPSVHAEPSAHRPEVTTPEPRVDDATAPYRRTDYTPYQP</sequence>
<feature type="region of interest" description="Disordered" evidence="1">
    <location>
        <begin position="1"/>
        <end position="71"/>
    </location>
</feature>
<dbReference type="RefSeq" id="YP_009950253.1">
    <property type="nucleotide sequence ID" value="NC_051588.1"/>
</dbReference>
<protein>
    <submittedName>
        <fullName evidence="2">Uncharacterized protein</fullName>
    </submittedName>
</protein>